<reference evidence="9 10" key="1">
    <citation type="submission" date="2024-10" db="EMBL/GenBank/DDBJ databases">
        <title>The Natural Products Discovery Center: Release of the First 8490 Sequenced Strains for Exploring Actinobacteria Biosynthetic Diversity.</title>
        <authorList>
            <person name="Kalkreuter E."/>
            <person name="Kautsar S.A."/>
            <person name="Yang D."/>
            <person name="Bader C.D."/>
            <person name="Teijaro C.N."/>
            <person name="Fluegel L."/>
            <person name="Davis C.M."/>
            <person name="Simpson J.R."/>
            <person name="Lauterbach L."/>
            <person name="Steele A.D."/>
            <person name="Gui C."/>
            <person name="Meng S."/>
            <person name="Li G."/>
            <person name="Viehrig K."/>
            <person name="Ye F."/>
            <person name="Su P."/>
            <person name="Kiefer A.F."/>
            <person name="Nichols A."/>
            <person name="Cepeda A.J."/>
            <person name="Yan W."/>
            <person name="Fan B."/>
            <person name="Jiang Y."/>
            <person name="Adhikari A."/>
            <person name="Zheng C.-J."/>
            <person name="Schuster L."/>
            <person name="Cowan T.M."/>
            <person name="Smanski M.J."/>
            <person name="Chevrette M.G."/>
            <person name="De Carvalho L.P.S."/>
            <person name="Shen B."/>
        </authorList>
    </citation>
    <scope>NUCLEOTIDE SEQUENCE [LARGE SCALE GENOMIC DNA]</scope>
    <source>
        <strain evidence="9 10">NPDC002593</strain>
    </source>
</reference>
<gene>
    <name evidence="7 9" type="primary">tatC</name>
    <name evidence="9" type="ORF">ACFYXQ_13685</name>
</gene>
<keyword evidence="6 7" id="KW-0472">Membrane</keyword>
<proteinExistence type="inferred from homology"/>
<dbReference type="PRINTS" id="PR01840">
    <property type="entry name" value="TATCFAMILY"/>
</dbReference>
<organism evidence="9 10">
    <name type="scientific">Nocardia jiangxiensis</name>
    <dbReference type="NCBI Taxonomy" id="282685"/>
    <lineage>
        <taxon>Bacteria</taxon>
        <taxon>Bacillati</taxon>
        <taxon>Actinomycetota</taxon>
        <taxon>Actinomycetes</taxon>
        <taxon>Mycobacteriales</taxon>
        <taxon>Nocardiaceae</taxon>
        <taxon>Nocardia</taxon>
    </lineage>
</organism>
<dbReference type="PANTHER" id="PTHR30371:SF0">
    <property type="entry name" value="SEC-INDEPENDENT PROTEIN TRANSLOCASE PROTEIN TATC, CHLOROPLASTIC-RELATED"/>
    <property type="match status" value="1"/>
</dbReference>
<comment type="similarity">
    <text evidence="7">Belongs to the TatC family.</text>
</comment>
<feature type="transmembrane region" description="Helical" evidence="7">
    <location>
        <begin position="220"/>
        <end position="237"/>
    </location>
</feature>
<accession>A0ABW6RXQ2</accession>
<evidence type="ECO:0000256" key="8">
    <source>
        <dbReference type="SAM" id="MobiDB-lite"/>
    </source>
</evidence>
<sequence length="329" mass="36157">MRIPFDPRRSRRRTNPDGTMSLVEHLEELRSRLLKALLAVGLTTVLGFLWYQYGFLGVHSLGDILRGPYCSLPASSRANLSADGACRLLATAPFEQFMLRFKVGLTAGIVLASPVWLYQIWGFVTPGLYAKERKYAVGFVTSGALLFLVGALLAYWVVAHALRFLMSIGNNVQITALSGTQYFGFIIKLLIIFGVSFETPLLIIGLNAIGVLTYERLKKWRRGMIFGLFVFAAIVTPQDPFSMLALACALTLLFEVAVQVSRINDRRRARLREDWDGLSDDQASPLTGTDGVGQVEPVAAAQPIDPAAAILSDGPEKTPRPVSDYSDTL</sequence>
<dbReference type="HAMAP" id="MF_00902">
    <property type="entry name" value="TatC"/>
    <property type="match status" value="1"/>
</dbReference>
<feature type="transmembrane region" description="Helical" evidence="7">
    <location>
        <begin position="136"/>
        <end position="162"/>
    </location>
</feature>
<comment type="caution">
    <text evidence="9">The sequence shown here is derived from an EMBL/GenBank/DDBJ whole genome shotgun (WGS) entry which is preliminary data.</text>
</comment>
<evidence type="ECO:0000256" key="7">
    <source>
        <dbReference type="HAMAP-Rule" id="MF_00902"/>
    </source>
</evidence>
<dbReference type="Pfam" id="PF00902">
    <property type="entry name" value="TatC"/>
    <property type="match status" value="1"/>
</dbReference>
<comment type="function">
    <text evidence="7">Part of the twin-arginine translocation (Tat) system that transports large folded proteins containing a characteristic twin-arginine motif in their signal peptide across membranes. Together with TatB, TatC is part of a receptor directly interacting with Tat signal peptides.</text>
</comment>
<name>A0ABW6RXQ2_9NOCA</name>
<protein>
    <recommendedName>
        <fullName evidence="7">Sec-independent protein translocase protein TatC</fullName>
    </recommendedName>
</protein>
<feature type="transmembrane region" description="Helical" evidence="7">
    <location>
        <begin position="103"/>
        <end position="124"/>
    </location>
</feature>
<evidence type="ECO:0000256" key="2">
    <source>
        <dbReference type="ARBA" id="ARBA00022692"/>
    </source>
</evidence>
<feature type="transmembrane region" description="Helical" evidence="7">
    <location>
        <begin position="33"/>
        <end position="53"/>
    </location>
</feature>
<comment type="subcellular location">
    <subcellularLocation>
        <location evidence="7">Cell membrane</location>
        <topology evidence="7">Multi-pass membrane protein</topology>
    </subcellularLocation>
    <subcellularLocation>
        <location evidence="1">Membrane</location>
        <topology evidence="1">Multi-pass membrane protein</topology>
    </subcellularLocation>
</comment>
<comment type="subunit">
    <text evidence="7">The Tat system comprises two distinct complexes: a TatABC complex, containing multiple copies of TatA, TatB and TatC subunits, and a separate TatA complex, containing only TatA subunits. Substrates initially bind to the TatABC complex, which probably triggers association of the separate TatA complex to form the active translocon.</text>
</comment>
<evidence type="ECO:0000256" key="6">
    <source>
        <dbReference type="ARBA" id="ARBA00023136"/>
    </source>
</evidence>
<evidence type="ECO:0000256" key="5">
    <source>
        <dbReference type="ARBA" id="ARBA00023010"/>
    </source>
</evidence>
<dbReference type="InterPro" id="IPR002033">
    <property type="entry name" value="TatC"/>
</dbReference>
<dbReference type="PANTHER" id="PTHR30371">
    <property type="entry name" value="SEC-INDEPENDENT PROTEIN TRANSLOCASE PROTEIN TATC"/>
    <property type="match status" value="1"/>
</dbReference>
<keyword evidence="2 7" id="KW-0812">Transmembrane</keyword>
<keyword evidence="7" id="KW-1003">Cell membrane</keyword>
<dbReference type="NCBIfam" id="TIGR00945">
    <property type="entry name" value="tatC"/>
    <property type="match status" value="1"/>
</dbReference>
<keyword evidence="4 7" id="KW-1133">Transmembrane helix</keyword>
<evidence type="ECO:0000313" key="9">
    <source>
        <dbReference type="EMBL" id="MFF3568817.1"/>
    </source>
</evidence>
<dbReference type="EMBL" id="JBIAQY010000004">
    <property type="protein sequence ID" value="MFF3568817.1"/>
    <property type="molecule type" value="Genomic_DNA"/>
</dbReference>
<feature type="region of interest" description="Disordered" evidence="8">
    <location>
        <begin position="307"/>
        <end position="329"/>
    </location>
</feature>
<evidence type="ECO:0000256" key="1">
    <source>
        <dbReference type="ARBA" id="ARBA00004141"/>
    </source>
</evidence>
<dbReference type="Proteomes" id="UP001601992">
    <property type="component" value="Unassembled WGS sequence"/>
</dbReference>
<evidence type="ECO:0000313" key="10">
    <source>
        <dbReference type="Proteomes" id="UP001601992"/>
    </source>
</evidence>
<keyword evidence="10" id="KW-1185">Reference proteome</keyword>
<feature type="transmembrane region" description="Helical" evidence="7">
    <location>
        <begin position="182"/>
        <end position="208"/>
    </location>
</feature>
<evidence type="ECO:0000256" key="4">
    <source>
        <dbReference type="ARBA" id="ARBA00022989"/>
    </source>
</evidence>
<keyword evidence="5 7" id="KW-0811">Translocation</keyword>
<dbReference type="RefSeq" id="WP_040823067.1">
    <property type="nucleotide sequence ID" value="NZ_JBIAQY010000004.1"/>
</dbReference>
<feature type="transmembrane region" description="Helical" evidence="7">
    <location>
        <begin position="243"/>
        <end position="263"/>
    </location>
</feature>
<keyword evidence="7" id="KW-0813">Transport</keyword>
<evidence type="ECO:0000256" key="3">
    <source>
        <dbReference type="ARBA" id="ARBA00022927"/>
    </source>
</evidence>
<keyword evidence="3 7" id="KW-0653">Protein transport</keyword>